<dbReference type="EMBL" id="JAMYXC010000024">
    <property type="protein sequence ID" value="MCP1167186.1"/>
    <property type="molecule type" value="Genomic_DNA"/>
</dbReference>
<evidence type="ECO:0000313" key="2">
    <source>
        <dbReference type="Proteomes" id="UP001139477"/>
    </source>
</evidence>
<protein>
    <recommendedName>
        <fullName evidence="3">Phasin protein</fullName>
    </recommendedName>
</protein>
<reference evidence="1" key="1">
    <citation type="submission" date="2022-06" db="EMBL/GenBank/DDBJ databases">
        <title>Limimaricola sediminis sp. nov., isolated from an intertidal sediment.</title>
        <authorList>
            <person name="Shao X."/>
        </authorList>
    </citation>
    <scope>NUCLEOTIDE SEQUENCE</scope>
    <source>
        <strain evidence="1">ASW11-118</strain>
    </source>
</reference>
<evidence type="ECO:0000313" key="1">
    <source>
        <dbReference type="EMBL" id="MCP1167186.1"/>
    </source>
</evidence>
<accession>A0A9X2FMG2</accession>
<evidence type="ECO:0008006" key="3">
    <source>
        <dbReference type="Google" id="ProtNLM"/>
    </source>
</evidence>
<name>A0A9X2FMG2_9RHOB</name>
<dbReference type="Proteomes" id="UP001139477">
    <property type="component" value="Unassembled WGS sequence"/>
</dbReference>
<gene>
    <name evidence="1" type="ORF">NHG85_01360</name>
</gene>
<proteinExistence type="predicted"/>
<keyword evidence="2" id="KW-1185">Reference proteome</keyword>
<organism evidence="1 2">
    <name type="scientific">Limimaricola litoreus</name>
    <dbReference type="NCBI Taxonomy" id="2955316"/>
    <lineage>
        <taxon>Bacteria</taxon>
        <taxon>Pseudomonadati</taxon>
        <taxon>Pseudomonadota</taxon>
        <taxon>Alphaproteobacteria</taxon>
        <taxon>Rhodobacterales</taxon>
        <taxon>Paracoccaceae</taxon>
        <taxon>Limimaricola</taxon>
    </lineage>
</organism>
<sequence length="83" mass="9033">MTSNNPYALQLQAWRTGLSLWQAGIDMQMSMIRGFYGMGRSGGDEAEDASRPEAETARVDFAKRAVDGLNAVARPAQTDDLPV</sequence>
<dbReference type="RefSeq" id="WP_253329076.1">
    <property type="nucleotide sequence ID" value="NZ_JAMYXC010000024.1"/>
</dbReference>
<comment type="caution">
    <text evidence="1">The sequence shown here is derived from an EMBL/GenBank/DDBJ whole genome shotgun (WGS) entry which is preliminary data.</text>
</comment>
<dbReference type="AlphaFoldDB" id="A0A9X2FMG2"/>